<dbReference type="InterPro" id="IPR000276">
    <property type="entry name" value="GPCR_Rhodpsn"/>
</dbReference>
<accession>A0A815IT67</accession>
<feature type="transmembrane region" description="Helical" evidence="8">
    <location>
        <begin position="281"/>
        <end position="304"/>
    </location>
</feature>
<dbReference type="SUPFAM" id="SSF81321">
    <property type="entry name" value="Family A G protein-coupled receptor-like"/>
    <property type="match status" value="2"/>
</dbReference>
<dbReference type="Gene3D" id="1.20.1070.10">
    <property type="entry name" value="Rhodopsin 7-helix transmembrane proteins"/>
    <property type="match status" value="2"/>
</dbReference>
<feature type="transmembrane region" description="Helical" evidence="8">
    <location>
        <begin position="483"/>
        <end position="509"/>
    </location>
</feature>
<keyword evidence="7" id="KW-0297">G-protein coupled receptor</keyword>
<feature type="transmembrane region" description="Helical" evidence="8">
    <location>
        <begin position="435"/>
        <end position="457"/>
    </location>
</feature>
<keyword evidence="3 7" id="KW-0812">Transmembrane</keyword>
<evidence type="ECO:0000256" key="7">
    <source>
        <dbReference type="RuleBase" id="RU000688"/>
    </source>
</evidence>
<keyword evidence="7" id="KW-0807">Transducer</keyword>
<comment type="subcellular location">
    <subcellularLocation>
        <location evidence="1">Cell membrane</location>
        <topology evidence="1">Multi-pass membrane protein</topology>
    </subcellularLocation>
</comment>
<feature type="transmembrane region" description="Helical" evidence="8">
    <location>
        <begin position="52"/>
        <end position="77"/>
    </location>
</feature>
<dbReference type="GO" id="GO:0032870">
    <property type="term" value="P:cellular response to hormone stimulus"/>
    <property type="evidence" value="ECO:0007669"/>
    <property type="project" value="TreeGrafter"/>
</dbReference>
<gene>
    <name evidence="10" type="ORF">JYZ213_LOCUS36016</name>
</gene>
<feature type="transmembrane region" description="Helical" evidence="8">
    <location>
        <begin position="180"/>
        <end position="206"/>
    </location>
</feature>
<dbReference type="Proteomes" id="UP000663845">
    <property type="component" value="Unassembled WGS sequence"/>
</dbReference>
<dbReference type="PANTHER" id="PTHR24241">
    <property type="entry name" value="NEUROPEPTIDE RECEPTOR-RELATED G-PROTEIN COUPLED RECEPTOR"/>
    <property type="match status" value="1"/>
</dbReference>
<evidence type="ECO:0000256" key="4">
    <source>
        <dbReference type="ARBA" id="ARBA00022989"/>
    </source>
</evidence>
<dbReference type="PROSITE" id="PS50262">
    <property type="entry name" value="G_PROTEIN_RECEP_F1_2"/>
    <property type="match status" value="2"/>
</dbReference>
<protein>
    <recommendedName>
        <fullName evidence="9">G-protein coupled receptors family 1 profile domain-containing protein</fullName>
    </recommendedName>
</protein>
<evidence type="ECO:0000256" key="1">
    <source>
        <dbReference type="ARBA" id="ARBA00004651"/>
    </source>
</evidence>
<feature type="transmembrane region" description="Helical" evidence="8">
    <location>
        <begin position="584"/>
        <end position="607"/>
    </location>
</feature>
<feature type="transmembrane region" description="Helical" evidence="8">
    <location>
        <begin position="619"/>
        <end position="642"/>
    </location>
</feature>
<proteinExistence type="inferred from homology"/>
<dbReference type="InterPro" id="IPR017452">
    <property type="entry name" value="GPCR_Rhodpsn_7TM"/>
</dbReference>
<comment type="caution">
    <text evidence="10">The sequence shown here is derived from an EMBL/GenBank/DDBJ whole genome shotgun (WGS) entry which is preliminary data.</text>
</comment>
<evidence type="ECO:0000256" key="6">
    <source>
        <dbReference type="ARBA" id="ARBA00023170"/>
    </source>
</evidence>
<name>A0A815IT67_9BILA</name>
<feature type="domain" description="G-protein coupled receptors family 1 profile" evidence="9">
    <location>
        <begin position="400"/>
        <end position="635"/>
    </location>
</feature>
<keyword evidence="6 7" id="KW-0675">Receptor</keyword>
<feature type="transmembrane region" description="Helical" evidence="8">
    <location>
        <begin position="97"/>
        <end position="120"/>
    </location>
</feature>
<evidence type="ECO:0000259" key="9">
    <source>
        <dbReference type="PROSITE" id="PS50262"/>
    </source>
</evidence>
<keyword evidence="2" id="KW-1003">Cell membrane</keyword>
<dbReference type="GO" id="GO:0042277">
    <property type="term" value="F:peptide binding"/>
    <property type="evidence" value="ECO:0007669"/>
    <property type="project" value="TreeGrafter"/>
</dbReference>
<dbReference type="Pfam" id="PF00001">
    <property type="entry name" value="7tm_1"/>
    <property type="match status" value="2"/>
</dbReference>
<keyword evidence="4 8" id="KW-1133">Transmembrane helix</keyword>
<dbReference type="PROSITE" id="PS00237">
    <property type="entry name" value="G_PROTEIN_RECEP_F1_1"/>
    <property type="match status" value="2"/>
</dbReference>
<feature type="domain" description="G-protein coupled receptors family 1 profile" evidence="9">
    <location>
        <begin position="31"/>
        <end position="332"/>
    </location>
</feature>
<evidence type="ECO:0000256" key="5">
    <source>
        <dbReference type="ARBA" id="ARBA00023136"/>
    </source>
</evidence>
<feature type="transmembrane region" description="Helical" evidence="8">
    <location>
        <begin position="132"/>
        <end position="154"/>
    </location>
</feature>
<organism evidence="10 11">
    <name type="scientific">Adineta steineri</name>
    <dbReference type="NCBI Taxonomy" id="433720"/>
    <lineage>
        <taxon>Eukaryota</taxon>
        <taxon>Metazoa</taxon>
        <taxon>Spiralia</taxon>
        <taxon>Gnathifera</taxon>
        <taxon>Rotifera</taxon>
        <taxon>Eurotatoria</taxon>
        <taxon>Bdelloidea</taxon>
        <taxon>Adinetida</taxon>
        <taxon>Adinetidae</taxon>
        <taxon>Adineta</taxon>
    </lineage>
</organism>
<comment type="similarity">
    <text evidence="7">Belongs to the G-protein coupled receptor 1 family.</text>
</comment>
<dbReference type="GO" id="GO:0004930">
    <property type="term" value="F:G protein-coupled receptor activity"/>
    <property type="evidence" value="ECO:0007669"/>
    <property type="project" value="UniProtKB-KW"/>
</dbReference>
<dbReference type="GO" id="GO:0005886">
    <property type="term" value="C:plasma membrane"/>
    <property type="evidence" value="ECO:0007669"/>
    <property type="project" value="UniProtKB-SubCell"/>
</dbReference>
<evidence type="ECO:0000256" key="8">
    <source>
        <dbReference type="SAM" id="Phobius"/>
    </source>
</evidence>
<dbReference type="AlphaFoldDB" id="A0A815IT67"/>
<evidence type="ECO:0000256" key="3">
    <source>
        <dbReference type="ARBA" id="ARBA00022692"/>
    </source>
</evidence>
<dbReference type="PRINTS" id="PR00237">
    <property type="entry name" value="GPCRRHODOPSN"/>
</dbReference>
<keyword evidence="5 8" id="KW-0472">Membrane</keyword>
<evidence type="ECO:0000256" key="2">
    <source>
        <dbReference type="ARBA" id="ARBA00022475"/>
    </source>
</evidence>
<evidence type="ECO:0000313" key="10">
    <source>
        <dbReference type="EMBL" id="CAF1369005.1"/>
    </source>
</evidence>
<dbReference type="PANTHER" id="PTHR24241:SF83">
    <property type="entry name" value="G-PROTEIN COUPLED RECEPTOR 150-RELATED"/>
    <property type="match status" value="1"/>
</dbReference>
<evidence type="ECO:0000313" key="11">
    <source>
        <dbReference type="Proteomes" id="UP000663845"/>
    </source>
</evidence>
<sequence>MTTNITLDSSRDLRHTRLVLLSTLFLIGLTGCSIVIYWLIRYARWNMRSSRICSLILNLVIANLSVYIFATGIQIFWEFQINRQWPFNDFLCRTVKFFQSFSILSATYIVVIMAIDRCIAIVTPLKAGKIRVLYLCGGAWFLAALLSTPNIFIFHLRIDGSARYCTAVFNQQTTRTGRRIYLTFISLVVYFIPFLVLVLCYTFIFIKLLWRERDQQSSFLAQSSLCCSCLFDIKMGNATKIILDETRARSASNRSSFTEFDARRKRANTYAKARTKTFRMIIVLVLFMIIFGAPYYCLELYVAYSGRKPTDLVLALAGGAAVAPSSLDPWIFLLFWANWNQPTNAGSSRRLGHISLQQKQQQQQCIQVRRTIRANTSGTSSSTDPRQHQHVLLVGRTVKFFQSFSILSATYIVVIMAIDRCIAIVTPLKAGKIRVLYLCGGAWFLAALLSTPNIFIFHLRIDGSARYCTAVFNQQTTRTGRRIYLTFISLVVYFIPFLVLVLCYTFIFIKLLWRERDQQSSFLAQSSLCCSCLFDIKMGNATKIILDETRTRSASNRSSFTEFDARRKRANTYAKARTKTFRMIIVLVLFMIIFGAPYYCLELYVAYSGRKPTDLVLALAGGAAVAPSSLDPWIFLLFWANWNQPTNAGSSRRLGHISLYQFS</sequence>
<feature type="transmembrane region" description="Helical" evidence="8">
    <location>
        <begin position="20"/>
        <end position="40"/>
    </location>
</feature>
<reference evidence="10" key="1">
    <citation type="submission" date="2021-02" db="EMBL/GenBank/DDBJ databases">
        <authorList>
            <person name="Nowell W R."/>
        </authorList>
    </citation>
    <scope>NUCLEOTIDE SEQUENCE</scope>
</reference>
<dbReference type="EMBL" id="CAJNOG010000842">
    <property type="protein sequence ID" value="CAF1369005.1"/>
    <property type="molecule type" value="Genomic_DNA"/>
</dbReference>